<proteinExistence type="predicted"/>
<accession>A0A2W1NC95</accession>
<dbReference type="EMBL" id="NHRJ02000002">
    <property type="protein sequence ID" value="PZE22097.1"/>
    <property type="molecule type" value="Genomic_DNA"/>
</dbReference>
<dbReference type="AlphaFoldDB" id="A0A2W1NC95"/>
<reference evidence="1" key="1">
    <citation type="submission" date="2018-06" db="EMBL/GenBank/DDBJ databases">
        <title>Paenibacillus xerothermodurans sp. nov. an extremely dry heat resistant spore forming bacterium isolated from the soil of Cape Canaveral, Florida.</title>
        <authorList>
            <person name="Seuylemezian A."/>
            <person name="Kaur N."/>
            <person name="Patil P."/>
            <person name="Patil P."/>
            <person name="Mayilraj S."/>
            <person name="Vaishampayan P."/>
        </authorList>
    </citation>
    <scope>NUCLEOTIDE SEQUENCE [LARGE SCALE GENOMIC DNA]</scope>
    <source>
        <strain evidence="1">ATCC 27380</strain>
    </source>
</reference>
<keyword evidence="2" id="KW-1185">Reference proteome</keyword>
<name>A0A2W1NC95_PAEXE</name>
<evidence type="ECO:0000313" key="1">
    <source>
        <dbReference type="EMBL" id="PZE22097.1"/>
    </source>
</evidence>
<sequence length="155" mass="17313">MSLNPVRPPHGDTSKFCAVRPRFFMHPPCAHPQLSTVRALLIALCVIACPIVVSGCTHQPTAIETQDLLPSISFTKRHIIVDNQNDYVWKNVSITLNKQYFYSSPIVPRGPSSLPLSEFRDVQGAAFDAVQSIPRQLVIEVQEGFNGQPGRFSWR</sequence>
<organism evidence="1 2">
    <name type="scientific">Paenibacillus xerothermodurans</name>
    <dbReference type="NCBI Taxonomy" id="1977292"/>
    <lineage>
        <taxon>Bacteria</taxon>
        <taxon>Bacillati</taxon>
        <taxon>Bacillota</taxon>
        <taxon>Bacilli</taxon>
        <taxon>Bacillales</taxon>
        <taxon>Paenibacillaceae</taxon>
        <taxon>Paenibacillus</taxon>
    </lineage>
</organism>
<dbReference type="Proteomes" id="UP000214746">
    <property type="component" value="Unassembled WGS sequence"/>
</dbReference>
<gene>
    <name evidence="1" type="ORF">CBW46_006825</name>
</gene>
<protein>
    <submittedName>
        <fullName evidence="1">Uncharacterized protein</fullName>
    </submittedName>
</protein>
<evidence type="ECO:0000313" key="2">
    <source>
        <dbReference type="Proteomes" id="UP000214746"/>
    </source>
</evidence>
<comment type="caution">
    <text evidence="1">The sequence shown here is derived from an EMBL/GenBank/DDBJ whole genome shotgun (WGS) entry which is preliminary data.</text>
</comment>